<evidence type="ECO:0000256" key="1">
    <source>
        <dbReference type="ARBA" id="ARBA00002687"/>
    </source>
</evidence>
<dbReference type="PANTHER" id="PTHR15502">
    <property type="entry name" value="CALCINEURIN-BINDING PROTEIN CABIN 1-RELATED"/>
    <property type="match status" value="1"/>
</dbReference>
<evidence type="ECO:0000313" key="7">
    <source>
        <dbReference type="EMBL" id="KAF1947883.1"/>
    </source>
</evidence>
<feature type="compositionally biased region" description="Low complexity" evidence="6">
    <location>
        <begin position="339"/>
        <end position="350"/>
    </location>
</feature>
<sequence>MSKASVWHPYNVELAEEAAEDEADDTQEIQIEEALKLYQTALKFHSEGPPSFDKTAAAYRALFDSDIFKYAESLSEYQRHEVFGEELVFDTILEDDFEAGPVQSTGAAESAPNTLQQILHLSYKNHGQFLLESMQHWITENGATPQMEAWNNTRGALNYFAEALDKEDTDLDLWLRAASVAAMLGSKRLTRYCLEAVLDGNDEQWESLLQLPGLEEGFAGQQLRELVERLEDNVSLTQAPLSSMKRKKLSETLKKRLNPFAFAPLPADVAHAETLHKVKATAERVTLAPPKWDWASVGEIILQQFLAEQRGMTYSVAPGSSIVFSIPPDNETPERTEPELSTTETTLALPEPAPPPQIEEHTTAAETETAAEPDGEDAIMEEQDGSVEAKNEETGAIAPPATALAPSRKRSTDSAGLPETAEGGRSRSKRIRGRDTVIELAAGVRAAQDTNRQLEEQLQPYTYADQCLYEIVKDIYARLGLKGIKEPTELRKLVTALPEPTATDAIDKAACDLFAGLRSGHFQTAQILLSAESFDLHEVTREAGLNAFLGFAKPGSGQVCDKPMLGGQGLNAFARIANDRWLSTKEVAFAWVESLLSRHLSSPQLEAQTANQSSYMQFRWAEDLKRNLVQVIVNIDEYIYERMLERVDNLNRRILKACHQSQSYEFSDFDASQVEMVETLFELHLDIYSLIKHPHSQVDVNTQILQSDRLERWSTLARDAIQLRSDRRPNQGMDDLALRHIWASIFQMSVNDQVLPEHVISAMAELKSIFRELGDHAVHIQNNAVMPELSIAAIDRELVRISMKDFFLKVFDQDEQDPVTVIESLEPILEEQNSMQPSTCTEPPVSVESGSEARSSPTLSIHADSPTQKQLDRPSPVLEMRKFLDSANINVRLSLWNRLRIAYEAIDYPPKIVSCFLRSIETLVEDFRSSNFQELSMQERQHKLLSRYRAVDDMVVKILRIIRDEKDPFHCLHYGHVQSSMSAIAELLHILSAADMLRDLIRINQLPMPRVETQPSQTFMNMQTKLEDMHLRLWVLQYHLLREGLSQNPEDLPTPSEDLFEFIRHVHHATGVRGFCHLSNRQFLRLAKEELLRMNDISESHSHATELCQVLHDLYGLKLFVEPLDCQNFITTPDVLDKKTAFTILPFVMSQADKVDLKDLPKTELKVTIEKVHAALGRPKQNEDITFNRKIISTYFKSPVNPVSLFSCLKGVGSLGTKHVPAEEAVAASKGWYYMMGNIALSKFRSQKRMTQGPTEDLNYAQAFFLQDLEHSIERWETWYRLAQANDTQLEESVSWNADKMNSNSSEIVNFQRAALNCYIMAAACAVRDADTSPQTQNKVAQMYTEFGNRVYASSREPFSMEAFQIRETEKRFCNSQNHTGTYKDVSFTPLQPYTAWKIASTLFKRAIKGNQKKWWNHYMLGKCGWKMWVANDNAVRYAMSVGASPTPQQGPTWDSVIEAFVSAIETLPGKKGREPVLEPHYKLVSVTHKLFQRRAIDHQKGVEILAHTSYAQSVNGPENADDWEQYILAVLKSLRATDKSSWHHRIIARSASTIYDEGKDTMLAYGAKHELTQQMFTKTMACQVWKPENERPGRHFVYTTRYTKFFMELLALTGDKANFEALAKRVRRKQTDFFEHQKLWQELCSRYLRLLRKIGNVPDGQEDSAFKSVNHDEFNVLALRLEAWCQNPATQHPALDVLRDAIELKRLNNGLIKPIPIDDLIGDTYAMLYTLIGPTLSPLSSEQQQQPAQPAQPRSVATTSAGAVPISSLMQVQVDGAADPGASTPFSMYHPNQLQSQHPPTIPQISSQPEPPVKPRAKAVGRREVGRRAEACVQKIAGAASQPTSMPIRSPPLVNAVLTSISGRTTSPEKTTQPAPDGPSTSNEHLQASFYKSGSATAAASVSNDEPERSAPTSVHDDADDESELSELDEDEVQEIGEEVENDSLRRSASIAALNKPLFPNLLANRASSTEKNKNEPVHEDEGSRFPLGGGDSGGNAEGVAGDTIHVREPDAVKTEGRDMMEVDAERK</sequence>
<dbReference type="OrthoDB" id="77564at2759"/>
<feature type="compositionally biased region" description="Polar residues" evidence="6">
    <location>
        <begin position="832"/>
        <end position="841"/>
    </location>
</feature>
<feature type="region of interest" description="Disordered" evidence="6">
    <location>
        <begin position="325"/>
        <end position="432"/>
    </location>
</feature>
<dbReference type="PANTHER" id="PTHR15502:SF7">
    <property type="entry name" value="CALCINEURIN-BINDING PROTEIN CABIN-1"/>
    <property type="match status" value="1"/>
</dbReference>
<evidence type="ECO:0000256" key="5">
    <source>
        <dbReference type="ARBA" id="ARBA00023242"/>
    </source>
</evidence>
<evidence type="ECO:0000256" key="6">
    <source>
        <dbReference type="SAM" id="MobiDB-lite"/>
    </source>
</evidence>
<reference evidence="7" key="1">
    <citation type="journal article" date="2020" name="Stud. Mycol.">
        <title>101 Dothideomycetes genomes: a test case for predicting lifestyles and emergence of pathogens.</title>
        <authorList>
            <person name="Haridas S."/>
            <person name="Albert R."/>
            <person name="Binder M."/>
            <person name="Bloem J."/>
            <person name="Labutti K."/>
            <person name="Salamov A."/>
            <person name="Andreopoulos B."/>
            <person name="Baker S."/>
            <person name="Barry K."/>
            <person name="Bills G."/>
            <person name="Bluhm B."/>
            <person name="Cannon C."/>
            <person name="Castanera R."/>
            <person name="Culley D."/>
            <person name="Daum C."/>
            <person name="Ezra D."/>
            <person name="Gonzalez J."/>
            <person name="Henrissat B."/>
            <person name="Kuo A."/>
            <person name="Liang C."/>
            <person name="Lipzen A."/>
            <person name="Lutzoni F."/>
            <person name="Magnuson J."/>
            <person name="Mondo S."/>
            <person name="Nolan M."/>
            <person name="Ohm R."/>
            <person name="Pangilinan J."/>
            <person name="Park H.-J."/>
            <person name="Ramirez L."/>
            <person name="Alfaro M."/>
            <person name="Sun H."/>
            <person name="Tritt A."/>
            <person name="Yoshinaga Y."/>
            <person name="Zwiers L.-H."/>
            <person name="Turgeon B."/>
            <person name="Goodwin S."/>
            <person name="Spatafora J."/>
            <person name="Crous P."/>
            <person name="Grigoriev I."/>
        </authorList>
    </citation>
    <scope>NUCLEOTIDE SEQUENCE</scope>
    <source>
        <strain evidence="7">CBS 161.51</strain>
    </source>
</reference>
<feature type="compositionally biased region" description="Polar residues" evidence="6">
    <location>
        <begin position="1793"/>
        <end position="1809"/>
    </location>
</feature>
<gene>
    <name evidence="7" type="ORF">EJ02DRAFT_364278</name>
</gene>
<feature type="compositionally biased region" description="Polar residues" evidence="6">
    <location>
        <begin position="1865"/>
        <end position="1905"/>
    </location>
</feature>
<dbReference type="Proteomes" id="UP000800038">
    <property type="component" value="Unassembled WGS sequence"/>
</dbReference>
<keyword evidence="5" id="KW-0539">Nucleus</keyword>
<dbReference type="EMBL" id="ML975997">
    <property type="protein sequence ID" value="KAF1947883.1"/>
    <property type="molecule type" value="Genomic_DNA"/>
</dbReference>
<evidence type="ECO:0000256" key="3">
    <source>
        <dbReference type="ARBA" id="ARBA00007335"/>
    </source>
</evidence>
<dbReference type="GO" id="GO:0031491">
    <property type="term" value="F:nucleosome binding"/>
    <property type="evidence" value="ECO:0007669"/>
    <property type="project" value="TreeGrafter"/>
</dbReference>
<organism evidence="7 8">
    <name type="scientific">Clathrospora elynae</name>
    <dbReference type="NCBI Taxonomy" id="706981"/>
    <lineage>
        <taxon>Eukaryota</taxon>
        <taxon>Fungi</taxon>
        <taxon>Dikarya</taxon>
        <taxon>Ascomycota</taxon>
        <taxon>Pezizomycotina</taxon>
        <taxon>Dothideomycetes</taxon>
        <taxon>Pleosporomycetidae</taxon>
        <taxon>Pleosporales</taxon>
        <taxon>Diademaceae</taxon>
        <taxon>Clathrospora</taxon>
    </lineage>
</organism>
<feature type="compositionally biased region" description="Basic and acidic residues" evidence="6">
    <location>
        <begin position="2006"/>
        <end position="2029"/>
    </location>
</feature>
<feature type="compositionally biased region" description="Gly residues" evidence="6">
    <location>
        <begin position="1989"/>
        <end position="1998"/>
    </location>
</feature>
<feature type="compositionally biased region" description="Basic and acidic residues" evidence="6">
    <location>
        <begin position="1970"/>
        <end position="1985"/>
    </location>
</feature>
<comment type="similarity">
    <text evidence="3">Belongs to the HIR3 family.</text>
</comment>
<feature type="compositionally biased region" description="Acidic residues" evidence="6">
    <location>
        <begin position="369"/>
        <end position="385"/>
    </location>
</feature>
<dbReference type="InterPro" id="IPR033053">
    <property type="entry name" value="Hir3/CABIN1"/>
</dbReference>
<dbReference type="GO" id="GO:0005634">
    <property type="term" value="C:nucleus"/>
    <property type="evidence" value="ECO:0007669"/>
    <property type="project" value="UniProtKB-SubCell"/>
</dbReference>
<name>A0A6A5T5J4_9PLEO</name>
<feature type="compositionally biased region" description="Low complexity" evidence="6">
    <location>
        <begin position="1744"/>
        <end position="1754"/>
    </location>
</feature>
<feature type="compositionally biased region" description="Acidic residues" evidence="6">
    <location>
        <begin position="1919"/>
        <end position="1935"/>
    </location>
</feature>
<proteinExistence type="inferred from homology"/>
<feature type="region of interest" description="Disordered" evidence="6">
    <location>
        <begin position="832"/>
        <end position="872"/>
    </location>
</feature>
<keyword evidence="8" id="KW-1185">Reference proteome</keyword>
<comment type="subcellular location">
    <subcellularLocation>
        <location evidence="2">Nucleus</location>
    </subcellularLocation>
</comment>
<feature type="region of interest" description="Disordered" evidence="6">
    <location>
        <begin position="1968"/>
        <end position="2029"/>
    </location>
</feature>
<feature type="region of interest" description="Disordered" evidence="6">
    <location>
        <begin position="1865"/>
        <end position="1935"/>
    </location>
</feature>
<evidence type="ECO:0000256" key="4">
    <source>
        <dbReference type="ARBA" id="ARBA00014848"/>
    </source>
</evidence>
<dbReference type="GO" id="GO:0006325">
    <property type="term" value="P:chromatin organization"/>
    <property type="evidence" value="ECO:0007669"/>
    <property type="project" value="InterPro"/>
</dbReference>
<comment type="function">
    <text evidence="1">Has a role in a nucleosome assembly pathway that is required for the integrity of heterochromatin and proper chromosome segregation.</text>
</comment>
<feature type="region of interest" description="Disordered" evidence="6">
    <location>
        <begin position="1740"/>
        <end position="1761"/>
    </location>
</feature>
<feature type="compositionally biased region" description="Polar residues" evidence="6">
    <location>
        <begin position="848"/>
        <end position="869"/>
    </location>
</feature>
<evidence type="ECO:0000313" key="8">
    <source>
        <dbReference type="Proteomes" id="UP000800038"/>
    </source>
</evidence>
<protein>
    <recommendedName>
        <fullName evidence="4">Histone transcription regulator 3 homolog</fullName>
    </recommendedName>
</protein>
<accession>A0A6A5T5J4</accession>
<dbReference type="GO" id="GO:0000417">
    <property type="term" value="C:HIR complex"/>
    <property type="evidence" value="ECO:0007669"/>
    <property type="project" value="TreeGrafter"/>
</dbReference>
<feature type="region of interest" description="Disordered" evidence="6">
    <location>
        <begin position="1793"/>
        <end position="1827"/>
    </location>
</feature>
<evidence type="ECO:0000256" key="2">
    <source>
        <dbReference type="ARBA" id="ARBA00004123"/>
    </source>
</evidence>